<proteinExistence type="predicted"/>
<gene>
    <name evidence="1" type="ORF">UFOPK3564_00444</name>
</gene>
<dbReference type="PANTHER" id="PTHR43646:SF3">
    <property type="entry name" value="SLR1566 PROTEIN"/>
    <property type="match status" value="1"/>
</dbReference>
<dbReference type="AlphaFoldDB" id="A0A6J7FX30"/>
<dbReference type="PANTHER" id="PTHR43646">
    <property type="entry name" value="GLYCOSYLTRANSFERASE"/>
    <property type="match status" value="1"/>
</dbReference>
<organism evidence="1">
    <name type="scientific">freshwater metagenome</name>
    <dbReference type="NCBI Taxonomy" id="449393"/>
    <lineage>
        <taxon>unclassified sequences</taxon>
        <taxon>metagenomes</taxon>
        <taxon>ecological metagenomes</taxon>
    </lineage>
</organism>
<dbReference type="InterPro" id="IPR029044">
    <property type="entry name" value="Nucleotide-diphossugar_trans"/>
</dbReference>
<accession>A0A6J7FX30</accession>
<dbReference type="SUPFAM" id="SSF53448">
    <property type="entry name" value="Nucleotide-diphospho-sugar transferases"/>
    <property type="match status" value="1"/>
</dbReference>
<name>A0A6J7FX30_9ZZZZ</name>
<protein>
    <submittedName>
        <fullName evidence="1">Unannotated protein</fullName>
    </submittedName>
</protein>
<evidence type="ECO:0000313" key="1">
    <source>
        <dbReference type="EMBL" id="CAB4898654.1"/>
    </source>
</evidence>
<dbReference type="EMBL" id="CAFBMK010000015">
    <property type="protein sequence ID" value="CAB4898654.1"/>
    <property type="molecule type" value="Genomic_DNA"/>
</dbReference>
<dbReference type="Pfam" id="PF13641">
    <property type="entry name" value="Glyco_tranf_2_3"/>
    <property type="match status" value="1"/>
</dbReference>
<dbReference type="Gene3D" id="3.90.550.10">
    <property type="entry name" value="Spore Coat Polysaccharide Biosynthesis Protein SpsA, Chain A"/>
    <property type="match status" value="1"/>
</dbReference>
<sequence length="362" mass="38727">MTRGDAPPGRRLLAASQLVVLGTLAGRLARGRRRAAPLRALDGTPDATVQVVVPARDEEARIGPCLDGLRGLDVLVVDDRSSDGTAALARRRGARVLDGAAAPPGWRGKTWALQQGLEASSAEWVVFLDADTRPSPGLVPALVRAAGPFDVLSAAARFACETAGERLVHPAMTVTLPLRFGPADVPGWQPRPSRAMLNGQCVVVRREAFLAAGGWGLVRGHLTEDVALARALRAAGRRVGFVDAGDLLEVRMFDSARGTWRGWGRSLMASDATGPAAQAGDVAVLWIAMGLPLPRLLARRGTALDVALLGIRLALHVALARSYRPRGLAYWLSPVTDPAVVAWLTWRAMRPDRRWRGRTYDA</sequence>
<reference evidence="1" key="1">
    <citation type="submission" date="2020-05" db="EMBL/GenBank/DDBJ databases">
        <authorList>
            <person name="Chiriac C."/>
            <person name="Salcher M."/>
            <person name="Ghai R."/>
            <person name="Kavagutti S V."/>
        </authorList>
    </citation>
    <scope>NUCLEOTIDE SEQUENCE</scope>
</reference>